<dbReference type="GO" id="GO:0032259">
    <property type="term" value="P:methylation"/>
    <property type="evidence" value="ECO:0007669"/>
    <property type="project" value="UniProtKB-KW"/>
</dbReference>
<feature type="domain" description="Methyltransferase type 11" evidence="4">
    <location>
        <begin position="44"/>
        <end position="135"/>
    </location>
</feature>
<dbReference type="EMBL" id="WXWW01000225">
    <property type="protein sequence ID" value="NAW66623.1"/>
    <property type="molecule type" value="Genomic_DNA"/>
</dbReference>
<dbReference type="InterPro" id="IPR051052">
    <property type="entry name" value="Diverse_substrate_MTase"/>
</dbReference>
<gene>
    <name evidence="5" type="ORF">CAG72_15520</name>
</gene>
<dbReference type="SUPFAM" id="SSF53335">
    <property type="entry name" value="S-adenosyl-L-methionine-dependent methyltransferases"/>
    <property type="match status" value="1"/>
</dbReference>
<evidence type="ECO:0000313" key="5">
    <source>
        <dbReference type="EMBL" id="NAW66623.1"/>
    </source>
</evidence>
<dbReference type="PANTHER" id="PTHR44942:SF4">
    <property type="entry name" value="METHYLTRANSFERASE TYPE 11 DOMAIN-CONTAINING PROTEIN"/>
    <property type="match status" value="1"/>
</dbReference>
<dbReference type="Proteomes" id="UP000465712">
    <property type="component" value="Unassembled WGS sequence"/>
</dbReference>
<dbReference type="InterPro" id="IPR013216">
    <property type="entry name" value="Methyltransf_11"/>
</dbReference>
<dbReference type="InterPro" id="IPR029063">
    <property type="entry name" value="SAM-dependent_MTases_sf"/>
</dbReference>
<dbReference type="GO" id="GO:0008757">
    <property type="term" value="F:S-adenosylmethionine-dependent methyltransferase activity"/>
    <property type="evidence" value="ECO:0007669"/>
    <property type="project" value="InterPro"/>
</dbReference>
<name>A0A7X4WDF0_9GAMM</name>
<protein>
    <submittedName>
        <fullName evidence="5">Methyltransferase domain-containing protein</fullName>
    </submittedName>
</protein>
<proteinExistence type="inferred from homology"/>
<keyword evidence="3 5" id="KW-0808">Transferase</keyword>
<dbReference type="Gene3D" id="3.40.50.150">
    <property type="entry name" value="Vaccinia Virus protein VP39"/>
    <property type="match status" value="1"/>
</dbReference>
<comment type="similarity">
    <text evidence="1">Belongs to the methyltransferase superfamily.</text>
</comment>
<dbReference type="AlphaFoldDB" id="A0A7X4WDF0"/>
<accession>A0A7X4WDF0</accession>
<evidence type="ECO:0000256" key="2">
    <source>
        <dbReference type="ARBA" id="ARBA00022603"/>
    </source>
</evidence>
<organism evidence="5 6">
    <name type="scientific">Photobacterium halotolerans</name>
    <dbReference type="NCBI Taxonomy" id="265726"/>
    <lineage>
        <taxon>Bacteria</taxon>
        <taxon>Pseudomonadati</taxon>
        <taxon>Pseudomonadota</taxon>
        <taxon>Gammaproteobacteria</taxon>
        <taxon>Vibrionales</taxon>
        <taxon>Vibrionaceae</taxon>
        <taxon>Photobacterium</taxon>
    </lineage>
</organism>
<evidence type="ECO:0000259" key="4">
    <source>
        <dbReference type="Pfam" id="PF08241"/>
    </source>
</evidence>
<sequence length="254" mass="28621">MTRNTERFSDRVDDYLKYRPGYPQALIETLVSQTRLDSQSHVADIGAGTGILTKMLLDKGLQVSAVEPNDAMRFAADQHLAEYAGYTSLAAPAERTGLADASIDLITAAQSFHWFCNAQTRSEFQRIARPGAHLALIWNQRKLSTPIQQQYDDLLTRYGTDYTSVNHMNLTDGDLSHFFADGQMQKLAFEYRQYFDLEGFIGRVRSASYCPPQDSAAYHALTDALTVLFNAHQVDGQLTFEYDTYLYLGRVCKS</sequence>
<keyword evidence="2 5" id="KW-0489">Methyltransferase</keyword>
<reference evidence="5 6" key="1">
    <citation type="submission" date="2017-05" db="EMBL/GenBank/DDBJ databases">
        <title>High clonality and local adaptation shapes Vibrionaceae linages within an endangered oasis.</title>
        <authorList>
            <person name="Vazquez-Rosas-Landa M."/>
        </authorList>
    </citation>
    <scope>NUCLEOTIDE SEQUENCE [LARGE SCALE GENOMIC DNA]</scope>
    <source>
        <strain evidence="5 6">P46_P4S1P180</strain>
    </source>
</reference>
<dbReference type="PANTHER" id="PTHR44942">
    <property type="entry name" value="METHYLTRANSF_11 DOMAIN-CONTAINING PROTEIN"/>
    <property type="match status" value="1"/>
</dbReference>
<dbReference type="Pfam" id="PF08241">
    <property type="entry name" value="Methyltransf_11"/>
    <property type="match status" value="1"/>
</dbReference>
<dbReference type="OrthoDB" id="7348755at2"/>
<comment type="caution">
    <text evidence="5">The sequence shown here is derived from an EMBL/GenBank/DDBJ whole genome shotgun (WGS) entry which is preliminary data.</text>
</comment>
<evidence type="ECO:0000256" key="3">
    <source>
        <dbReference type="ARBA" id="ARBA00022679"/>
    </source>
</evidence>
<evidence type="ECO:0000256" key="1">
    <source>
        <dbReference type="ARBA" id="ARBA00008361"/>
    </source>
</evidence>
<dbReference type="CDD" id="cd02440">
    <property type="entry name" value="AdoMet_MTases"/>
    <property type="match status" value="1"/>
</dbReference>
<evidence type="ECO:0000313" key="6">
    <source>
        <dbReference type="Proteomes" id="UP000465712"/>
    </source>
</evidence>
<dbReference type="RefSeq" id="WP_161446089.1">
    <property type="nucleotide sequence ID" value="NZ_WXWU01000086.1"/>
</dbReference>